<dbReference type="PROSITE" id="PS50162">
    <property type="entry name" value="RECA_2"/>
    <property type="match status" value="1"/>
</dbReference>
<evidence type="ECO:0000256" key="5">
    <source>
        <dbReference type="ARBA" id="ARBA00023204"/>
    </source>
</evidence>
<dbReference type="GO" id="GO:0008821">
    <property type="term" value="F:crossover junction DNA endonuclease activity"/>
    <property type="evidence" value="ECO:0007669"/>
    <property type="project" value="TreeGrafter"/>
</dbReference>
<dbReference type="InterPro" id="IPR027417">
    <property type="entry name" value="P-loop_NTPase"/>
</dbReference>
<dbReference type="PANTHER" id="PTHR46239">
    <property type="entry name" value="DNA REPAIR PROTEIN RAD51 HOMOLOG 3 RAD51C"/>
    <property type="match status" value="1"/>
</dbReference>
<evidence type="ECO:0000313" key="8">
    <source>
        <dbReference type="EMBL" id="KAF2091914.1"/>
    </source>
</evidence>
<dbReference type="GO" id="GO:0033063">
    <property type="term" value="C:Rad51B-Rad51C-Rad51D-XRCC2 complex"/>
    <property type="evidence" value="ECO:0007669"/>
    <property type="project" value="TreeGrafter"/>
</dbReference>
<keyword evidence="2" id="KW-0547">Nucleotide-binding</keyword>
<dbReference type="GO" id="GO:0007131">
    <property type="term" value="P:reciprocal meiotic recombination"/>
    <property type="evidence" value="ECO:0007669"/>
    <property type="project" value="TreeGrafter"/>
</dbReference>
<dbReference type="GO" id="GO:0000707">
    <property type="term" value="P:meiotic DNA recombinase assembly"/>
    <property type="evidence" value="ECO:0007669"/>
    <property type="project" value="TreeGrafter"/>
</dbReference>
<protein>
    <submittedName>
        <fullName evidence="8">P-loop containing nucleoside triphosphate hydrolase protein</fullName>
    </submittedName>
</protein>
<sequence length="388" mass="41255">RLPTVSASQALQGLKSSSSRAIPTGVEQLDSLLGGHGANIKPTGHFGSAGFARRQITEIYGPPGVGKSTVGLQACKEALDAGNHVVWVATETASPLSRTRVEEIIYASRPDQSRGRSSSAPEAATVLNPLSRFHHYTVPTLAHLLALFAHPTPSFPPLGTVLVVIDSISVLLENAYPRNGNPPGYSDAARWASGRKFAVINELTSKLSRFAAVHDVAVVVTSQSATRIRPGAGALLMPSISNTEWDNGIATRVVLFRDWAPELDQTIRPEDRKRNELRFLGLLKLAGVSLTEGSDLGIVVPFTINKTGLSTVDVTPDGITMQKLTSPARSAKRSFVEIADSDDEANSEYEWDEEVGVAAEGLIDEAALAANSQGGEAGPPNKRVLNIT</sequence>
<dbReference type="OrthoDB" id="5957327at2759"/>
<dbReference type="InterPro" id="IPR014774">
    <property type="entry name" value="KaiC-like_dom"/>
</dbReference>
<comment type="subcellular location">
    <subcellularLocation>
        <location evidence="1">Nucleus</location>
    </subcellularLocation>
</comment>
<dbReference type="AlphaFoldDB" id="A0A9P4M3J1"/>
<evidence type="ECO:0000256" key="6">
    <source>
        <dbReference type="ARBA" id="ARBA00023242"/>
    </source>
</evidence>
<dbReference type="InterPro" id="IPR003593">
    <property type="entry name" value="AAA+_ATPase"/>
</dbReference>
<keyword evidence="9" id="KW-1185">Reference proteome</keyword>
<dbReference type="GO" id="GO:0005657">
    <property type="term" value="C:replication fork"/>
    <property type="evidence" value="ECO:0007669"/>
    <property type="project" value="TreeGrafter"/>
</dbReference>
<keyword evidence="5" id="KW-0234">DNA repair</keyword>
<dbReference type="GO" id="GO:0033065">
    <property type="term" value="C:Rad51C-XRCC3 complex"/>
    <property type="evidence" value="ECO:0007669"/>
    <property type="project" value="TreeGrafter"/>
</dbReference>
<organism evidence="8 9">
    <name type="scientific">Saccharata proteae CBS 121410</name>
    <dbReference type="NCBI Taxonomy" id="1314787"/>
    <lineage>
        <taxon>Eukaryota</taxon>
        <taxon>Fungi</taxon>
        <taxon>Dikarya</taxon>
        <taxon>Ascomycota</taxon>
        <taxon>Pezizomycotina</taxon>
        <taxon>Dothideomycetes</taxon>
        <taxon>Dothideomycetes incertae sedis</taxon>
        <taxon>Botryosphaeriales</taxon>
        <taxon>Saccharataceae</taxon>
        <taxon>Saccharata</taxon>
    </lineage>
</organism>
<dbReference type="GO" id="GO:0005524">
    <property type="term" value="F:ATP binding"/>
    <property type="evidence" value="ECO:0007669"/>
    <property type="project" value="UniProtKB-KW"/>
</dbReference>
<comment type="caution">
    <text evidence="8">The sequence shown here is derived from an EMBL/GenBank/DDBJ whole genome shotgun (WGS) entry which is preliminary data.</text>
</comment>
<dbReference type="PANTHER" id="PTHR46239:SF1">
    <property type="entry name" value="DNA REPAIR PROTEIN RAD51 HOMOLOG 3"/>
    <property type="match status" value="1"/>
</dbReference>
<dbReference type="Gene3D" id="3.40.50.300">
    <property type="entry name" value="P-loop containing nucleotide triphosphate hydrolases"/>
    <property type="match status" value="1"/>
</dbReference>
<name>A0A9P4M3J1_9PEZI</name>
<dbReference type="GO" id="GO:0140664">
    <property type="term" value="F:ATP-dependent DNA damage sensor activity"/>
    <property type="evidence" value="ECO:0007669"/>
    <property type="project" value="InterPro"/>
</dbReference>
<dbReference type="SMART" id="SM00382">
    <property type="entry name" value="AAA"/>
    <property type="match status" value="1"/>
</dbReference>
<feature type="non-terminal residue" evidence="8">
    <location>
        <position position="1"/>
    </location>
</feature>
<accession>A0A9P4M3J1</accession>
<keyword evidence="6" id="KW-0539">Nucleus</keyword>
<evidence type="ECO:0000256" key="4">
    <source>
        <dbReference type="ARBA" id="ARBA00022840"/>
    </source>
</evidence>
<reference evidence="8" key="1">
    <citation type="journal article" date="2020" name="Stud. Mycol.">
        <title>101 Dothideomycetes genomes: a test case for predicting lifestyles and emergence of pathogens.</title>
        <authorList>
            <person name="Haridas S."/>
            <person name="Albert R."/>
            <person name="Binder M."/>
            <person name="Bloem J."/>
            <person name="Labutti K."/>
            <person name="Salamov A."/>
            <person name="Andreopoulos B."/>
            <person name="Baker S."/>
            <person name="Barry K."/>
            <person name="Bills G."/>
            <person name="Bluhm B."/>
            <person name="Cannon C."/>
            <person name="Castanera R."/>
            <person name="Culley D."/>
            <person name="Daum C."/>
            <person name="Ezra D."/>
            <person name="Gonzalez J."/>
            <person name="Henrissat B."/>
            <person name="Kuo A."/>
            <person name="Liang C."/>
            <person name="Lipzen A."/>
            <person name="Lutzoni F."/>
            <person name="Magnuson J."/>
            <person name="Mondo S."/>
            <person name="Nolan M."/>
            <person name="Ohm R."/>
            <person name="Pangilinan J."/>
            <person name="Park H.-J."/>
            <person name="Ramirez L."/>
            <person name="Alfaro M."/>
            <person name="Sun H."/>
            <person name="Tritt A."/>
            <person name="Yoshinaga Y."/>
            <person name="Zwiers L.-H."/>
            <person name="Turgeon B."/>
            <person name="Goodwin S."/>
            <person name="Spatafora J."/>
            <person name="Crous P."/>
            <person name="Grigoriev I."/>
        </authorList>
    </citation>
    <scope>NUCLEOTIDE SEQUENCE</scope>
    <source>
        <strain evidence="8">CBS 121410</strain>
    </source>
</reference>
<dbReference type="EMBL" id="ML978711">
    <property type="protein sequence ID" value="KAF2091914.1"/>
    <property type="molecule type" value="Genomic_DNA"/>
</dbReference>
<dbReference type="InterPro" id="IPR052093">
    <property type="entry name" value="HR_Repair_Mediator"/>
</dbReference>
<evidence type="ECO:0000259" key="7">
    <source>
        <dbReference type="PROSITE" id="PS50162"/>
    </source>
</evidence>
<dbReference type="Proteomes" id="UP000799776">
    <property type="component" value="Unassembled WGS sequence"/>
</dbReference>
<evidence type="ECO:0000313" key="9">
    <source>
        <dbReference type="Proteomes" id="UP000799776"/>
    </source>
</evidence>
<keyword evidence="4" id="KW-0067">ATP-binding</keyword>
<feature type="domain" description="RecA family profile 1" evidence="7">
    <location>
        <begin position="18"/>
        <end position="224"/>
    </location>
</feature>
<keyword evidence="3" id="KW-0227">DNA damage</keyword>
<evidence type="ECO:0000256" key="2">
    <source>
        <dbReference type="ARBA" id="ARBA00022741"/>
    </source>
</evidence>
<dbReference type="InterPro" id="IPR020588">
    <property type="entry name" value="RecA_ATP-bd"/>
</dbReference>
<dbReference type="Pfam" id="PF06745">
    <property type="entry name" value="ATPase"/>
    <property type="match status" value="1"/>
</dbReference>
<keyword evidence="8" id="KW-0378">Hydrolase</keyword>
<evidence type="ECO:0000256" key="3">
    <source>
        <dbReference type="ARBA" id="ARBA00022763"/>
    </source>
</evidence>
<proteinExistence type="predicted"/>
<evidence type="ECO:0000256" key="1">
    <source>
        <dbReference type="ARBA" id="ARBA00004123"/>
    </source>
</evidence>
<gene>
    <name evidence="8" type="ORF">K490DRAFT_33064</name>
</gene>
<dbReference type="GO" id="GO:0000400">
    <property type="term" value="F:four-way junction DNA binding"/>
    <property type="evidence" value="ECO:0007669"/>
    <property type="project" value="TreeGrafter"/>
</dbReference>
<dbReference type="SUPFAM" id="SSF52540">
    <property type="entry name" value="P-loop containing nucleoside triphosphate hydrolases"/>
    <property type="match status" value="1"/>
</dbReference>